<name>A0A516GIH8_9LACT</name>
<proteinExistence type="predicted"/>
<reference evidence="1 2" key="1">
    <citation type="submission" date="2019-07" db="EMBL/GenBank/DDBJ databases">
        <title>Genome assembly of a nasal isolate of Dolosigranulum pigrum from a chronic sinusitis patient.</title>
        <authorList>
            <person name="Baig S."/>
            <person name="Overballe-Petersen S."/>
            <person name="Kaspar U."/>
            <person name="Rendboe A."/>
            <person name="de Man T."/>
            <person name="Liu C."/>
            <person name="Price L.B."/>
            <person name="Stegger M."/>
            <person name="Becker K."/>
            <person name="Skytt Andersen P."/>
        </authorList>
    </citation>
    <scope>NUCLEOTIDE SEQUENCE [LARGE SCALE GENOMIC DNA]</scope>
    <source>
        <strain evidence="1 2">83VPs-KB5</strain>
    </source>
</reference>
<dbReference type="RefSeq" id="WP_143333371.1">
    <property type="nucleotide sequence ID" value="NZ_CP041626.1"/>
</dbReference>
<evidence type="ECO:0000313" key="1">
    <source>
        <dbReference type="EMBL" id="QDO91322.1"/>
    </source>
</evidence>
<accession>A0A516GIH8</accession>
<dbReference type="EMBL" id="CP041626">
    <property type="protein sequence ID" value="QDO91322.1"/>
    <property type="molecule type" value="Genomic_DNA"/>
</dbReference>
<dbReference type="Proteomes" id="UP000315953">
    <property type="component" value="Chromosome"/>
</dbReference>
<dbReference type="KEGG" id="dpm:FNV33_04360"/>
<sequence>MDMDVKPNNETMVFFDKIDPWIKRIKFDKNDDMLYIFQDDTPQEIFELLDQIRPELGFDVIIVDE</sequence>
<dbReference type="AlphaFoldDB" id="A0A516GIH8"/>
<protein>
    <submittedName>
        <fullName evidence="1">Uncharacterized protein</fullName>
    </submittedName>
</protein>
<organism evidence="1 2">
    <name type="scientific">Dolosigranulum pigrum</name>
    <dbReference type="NCBI Taxonomy" id="29394"/>
    <lineage>
        <taxon>Bacteria</taxon>
        <taxon>Bacillati</taxon>
        <taxon>Bacillota</taxon>
        <taxon>Bacilli</taxon>
        <taxon>Lactobacillales</taxon>
        <taxon>Carnobacteriaceae</taxon>
        <taxon>Dolosigranulum</taxon>
    </lineage>
</organism>
<evidence type="ECO:0000313" key="2">
    <source>
        <dbReference type="Proteomes" id="UP000315953"/>
    </source>
</evidence>
<gene>
    <name evidence="1" type="ORF">FNV33_04360</name>
</gene>